<dbReference type="Proteomes" id="UP000319424">
    <property type="component" value="Unassembled WGS sequence"/>
</dbReference>
<gene>
    <name evidence="9" type="ORF">FL857_08200</name>
</gene>
<feature type="transmembrane region" description="Helical" evidence="7">
    <location>
        <begin position="9"/>
        <end position="28"/>
    </location>
</feature>
<comment type="caution">
    <text evidence="9">The sequence shown here is derived from an EMBL/GenBank/DDBJ whole genome shotgun (WGS) entry which is preliminary data.</text>
</comment>
<evidence type="ECO:0000313" key="10">
    <source>
        <dbReference type="Proteomes" id="UP000319424"/>
    </source>
</evidence>
<protein>
    <submittedName>
        <fullName evidence="9">Acyltransferase</fullName>
    </submittedName>
</protein>
<keyword evidence="5 7" id="KW-1133">Transmembrane helix</keyword>
<keyword evidence="9" id="KW-0808">Transferase</keyword>
<dbReference type="RefSeq" id="WP_144398436.1">
    <property type="nucleotide sequence ID" value="NZ_VJXW01000012.1"/>
</dbReference>
<feature type="transmembrane region" description="Helical" evidence="7">
    <location>
        <begin position="76"/>
        <end position="94"/>
    </location>
</feature>
<comment type="similarity">
    <text evidence="2">Belongs to the acyltransferase 3 family.</text>
</comment>
<comment type="subcellular location">
    <subcellularLocation>
        <location evidence="1">Cell membrane</location>
        <topology evidence="1">Multi-pass membrane protein</topology>
    </subcellularLocation>
</comment>
<dbReference type="PANTHER" id="PTHR40074">
    <property type="entry name" value="O-ACETYLTRANSFERASE WECH"/>
    <property type="match status" value="1"/>
</dbReference>
<dbReference type="AlphaFoldDB" id="A0A552V399"/>
<reference evidence="9 10" key="1">
    <citation type="submission" date="2019-07" db="EMBL/GenBank/DDBJ databases">
        <title>Criibacterium bergeronii gen. nov., sp. nov. isolated from human clinical samples.</title>
        <authorList>
            <person name="Maheux A.F."/>
            <person name="Boudreau D.K."/>
            <person name="Berube E."/>
            <person name="Brodeur S."/>
            <person name="Bernard K.A."/>
            <person name="Abed J.Y."/>
            <person name="Ducrey E."/>
            <person name="Guay E.F."/>
            <person name="Raymond F."/>
            <person name="Corbeil J."/>
            <person name="Domingo M.-C."/>
            <person name="Roy P.H."/>
            <person name="Boissinot M."/>
            <person name="Tocheva E.I."/>
            <person name="Omar R.F."/>
        </authorList>
    </citation>
    <scope>NUCLEOTIDE SEQUENCE [LARGE SCALE GENOMIC DNA]</scope>
    <source>
        <strain evidence="9 10">CCRI-24246</strain>
    </source>
</reference>
<sequence length="352" mass="40820">MQRNHKIDFIKAISIIYVVFIHSIAPIIDKSPIASPDWNILLIYRTIVSPAVPLFFMCSGVLLFDENKKITVESIFKKYLPRILIALFFWSAIYEVQNLYLLHNQTGVIEKTAIEKAIQNLIFFRHNHQMYYLHIMILYYLLTPIAKVFLDHAKISEIKLFLVIWAIFGICLPTFSRITFLKEYAGFTKYVYMPMGYAAVGYGILGHYISQKSKTKSINKASALLSVLAGFLLALIMTKRLSMEQNQVIITFWGGMSFSVLLISKGFFELVYSLDLKLFGLKFFEKISLASFSIFLTHDIFLKFAKFYSFNLNNFSMNILYSLPLFTFIVVLLSYILYLILKFIPIVNKYLI</sequence>
<dbReference type="Pfam" id="PF01757">
    <property type="entry name" value="Acyl_transf_3"/>
    <property type="match status" value="1"/>
</dbReference>
<dbReference type="GO" id="GO:0009246">
    <property type="term" value="P:enterobacterial common antigen biosynthetic process"/>
    <property type="evidence" value="ECO:0007669"/>
    <property type="project" value="TreeGrafter"/>
</dbReference>
<feature type="transmembrane region" description="Helical" evidence="7">
    <location>
        <begin position="321"/>
        <end position="341"/>
    </location>
</feature>
<feature type="transmembrane region" description="Helical" evidence="7">
    <location>
        <begin position="250"/>
        <end position="271"/>
    </location>
</feature>
<keyword evidence="9" id="KW-0012">Acyltransferase</keyword>
<feature type="transmembrane region" description="Helical" evidence="7">
    <location>
        <begin position="283"/>
        <end position="301"/>
    </location>
</feature>
<feature type="transmembrane region" description="Helical" evidence="7">
    <location>
        <begin position="162"/>
        <end position="180"/>
    </location>
</feature>
<evidence type="ECO:0000256" key="4">
    <source>
        <dbReference type="ARBA" id="ARBA00022692"/>
    </source>
</evidence>
<evidence type="ECO:0000259" key="8">
    <source>
        <dbReference type="Pfam" id="PF01757"/>
    </source>
</evidence>
<evidence type="ECO:0000256" key="2">
    <source>
        <dbReference type="ARBA" id="ARBA00007400"/>
    </source>
</evidence>
<organism evidence="9 10">
    <name type="scientific">Criibacterium bergeronii</name>
    <dbReference type="NCBI Taxonomy" id="1871336"/>
    <lineage>
        <taxon>Bacteria</taxon>
        <taxon>Bacillati</taxon>
        <taxon>Bacillota</taxon>
        <taxon>Clostridia</taxon>
        <taxon>Peptostreptococcales</taxon>
        <taxon>Filifactoraceae</taxon>
        <taxon>Criibacterium</taxon>
    </lineage>
</organism>
<name>A0A552V399_9FIRM</name>
<dbReference type="OrthoDB" id="9810469at2"/>
<keyword evidence="4 7" id="KW-0812">Transmembrane</keyword>
<dbReference type="InterPro" id="IPR002656">
    <property type="entry name" value="Acyl_transf_3_dom"/>
</dbReference>
<dbReference type="PANTHER" id="PTHR40074:SF2">
    <property type="entry name" value="O-ACETYLTRANSFERASE WECH"/>
    <property type="match status" value="1"/>
</dbReference>
<feature type="domain" description="Acyltransferase 3" evidence="8">
    <location>
        <begin position="4"/>
        <end position="338"/>
    </location>
</feature>
<evidence type="ECO:0000256" key="5">
    <source>
        <dbReference type="ARBA" id="ARBA00022989"/>
    </source>
</evidence>
<keyword evidence="6 7" id="KW-0472">Membrane</keyword>
<feature type="transmembrane region" description="Helical" evidence="7">
    <location>
        <begin position="131"/>
        <end position="150"/>
    </location>
</feature>
<evidence type="ECO:0000256" key="3">
    <source>
        <dbReference type="ARBA" id="ARBA00022475"/>
    </source>
</evidence>
<evidence type="ECO:0000256" key="7">
    <source>
        <dbReference type="SAM" id="Phobius"/>
    </source>
</evidence>
<feature type="transmembrane region" description="Helical" evidence="7">
    <location>
        <begin position="221"/>
        <end position="238"/>
    </location>
</feature>
<evidence type="ECO:0000256" key="1">
    <source>
        <dbReference type="ARBA" id="ARBA00004651"/>
    </source>
</evidence>
<proteinExistence type="inferred from homology"/>
<feature type="transmembrane region" description="Helical" evidence="7">
    <location>
        <begin position="192"/>
        <end position="209"/>
    </location>
</feature>
<evidence type="ECO:0000313" key="9">
    <source>
        <dbReference type="EMBL" id="TRW24928.1"/>
    </source>
</evidence>
<dbReference type="GO" id="GO:0005886">
    <property type="term" value="C:plasma membrane"/>
    <property type="evidence" value="ECO:0007669"/>
    <property type="project" value="UniProtKB-SubCell"/>
</dbReference>
<keyword evidence="3" id="KW-1003">Cell membrane</keyword>
<feature type="transmembrane region" description="Helical" evidence="7">
    <location>
        <begin position="40"/>
        <end position="64"/>
    </location>
</feature>
<dbReference type="EMBL" id="VJXW01000012">
    <property type="protein sequence ID" value="TRW24928.1"/>
    <property type="molecule type" value="Genomic_DNA"/>
</dbReference>
<dbReference type="GO" id="GO:0016413">
    <property type="term" value="F:O-acetyltransferase activity"/>
    <property type="evidence" value="ECO:0007669"/>
    <property type="project" value="TreeGrafter"/>
</dbReference>
<evidence type="ECO:0000256" key="6">
    <source>
        <dbReference type="ARBA" id="ARBA00023136"/>
    </source>
</evidence>
<accession>A0A552V399</accession>